<dbReference type="EMBL" id="QFRJ01000007">
    <property type="protein sequence ID" value="PWH85238.1"/>
    <property type="molecule type" value="Genomic_DNA"/>
</dbReference>
<evidence type="ECO:0000313" key="1">
    <source>
        <dbReference type="EMBL" id="PWH85238.1"/>
    </source>
</evidence>
<dbReference type="Proteomes" id="UP000245370">
    <property type="component" value="Unassembled WGS sequence"/>
</dbReference>
<comment type="caution">
    <text evidence="1">The sequence shown here is derived from an EMBL/GenBank/DDBJ whole genome shotgun (WGS) entry which is preliminary data.</text>
</comment>
<sequence length="179" mass="21233">MLKSILKKKIMIQINNRFNIVPILFAFLFLISSCGENNNSEESTRQKNFKIYSEELEIKSHEHMSSSKYTAESFSDDFFLTYDFNYAELTVKLPDGELYIKTRDTININEKYFETDIATSHDSYQISQFRENDESLSEEYSAIYNSLIIDQEKNTVKFYIADGERYTEWTFQIKEIMEN</sequence>
<keyword evidence="2" id="KW-1185">Reference proteome</keyword>
<name>A0A2U2XBT2_9FLAO</name>
<protein>
    <submittedName>
        <fullName evidence="1">Uncharacterized protein</fullName>
    </submittedName>
</protein>
<dbReference type="PROSITE" id="PS51257">
    <property type="entry name" value="PROKAR_LIPOPROTEIN"/>
    <property type="match status" value="1"/>
</dbReference>
<reference evidence="1 2" key="1">
    <citation type="submission" date="2018-05" db="EMBL/GenBank/DDBJ databases">
        <title>Brumimicrobium oceani sp. nov., isolated from coastal sediment.</title>
        <authorList>
            <person name="Kou Y."/>
        </authorList>
    </citation>
    <scope>NUCLEOTIDE SEQUENCE [LARGE SCALE GENOMIC DNA]</scope>
    <source>
        <strain evidence="1 2">C305</strain>
    </source>
</reference>
<reference evidence="1 2" key="2">
    <citation type="submission" date="2018-05" db="EMBL/GenBank/DDBJ databases">
        <authorList>
            <person name="Lanie J.A."/>
            <person name="Ng W.-L."/>
            <person name="Kazmierczak K.M."/>
            <person name="Andrzejewski T.M."/>
            <person name="Davidsen T.M."/>
            <person name="Wayne K.J."/>
            <person name="Tettelin H."/>
            <person name="Glass J.I."/>
            <person name="Rusch D."/>
            <person name="Podicherti R."/>
            <person name="Tsui H.-C.T."/>
            <person name="Winkler M.E."/>
        </authorList>
    </citation>
    <scope>NUCLEOTIDE SEQUENCE [LARGE SCALE GENOMIC DNA]</scope>
    <source>
        <strain evidence="1 2">C305</strain>
    </source>
</reference>
<accession>A0A2U2XBT2</accession>
<evidence type="ECO:0000313" key="2">
    <source>
        <dbReference type="Proteomes" id="UP000245370"/>
    </source>
</evidence>
<dbReference type="RefSeq" id="WP_146194182.1">
    <property type="nucleotide sequence ID" value="NZ_QFRJ01000007.1"/>
</dbReference>
<dbReference type="AlphaFoldDB" id="A0A2U2XBT2"/>
<proteinExistence type="predicted"/>
<gene>
    <name evidence="1" type="ORF">DIT68_09880</name>
</gene>
<organism evidence="1 2">
    <name type="scientific">Brumimicrobium oceani</name>
    <dbReference type="NCBI Taxonomy" id="2100725"/>
    <lineage>
        <taxon>Bacteria</taxon>
        <taxon>Pseudomonadati</taxon>
        <taxon>Bacteroidota</taxon>
        <taxon>Flavobacteriia</taxon>
        <taxon>Flavobacteriales</taxon>
        <taxon>Crocinitomicaceae</taxon>
        <taxon>Brumimicrobium</taxon>
    </lineage>
</organism>